<dbReference type="Pfam" id="PF16413">
    <property type="entry name" value="Mlh1_C"/>
    <property type="match status" value="1"/>
</dbReference>
<protein>
    <recommendedName>
        <fullName evidence="1">DNA mismatch repair protein Mlh1 C-terminal domain-containing protein</fullName>
    </recommendedName>
</protein>
<feature type="domain" description="DNA mismatch repair protein Mlh1 C-terminal" evidence="1">
    <location>
        <begin position="64"/>
        <end position="148"/>
    </location>
</feature>
<dbReference type="AlphaFoldDB" id="A0A1Y3AQF9"/>
<evidence type="ECO:0000313" key="3">
    <source>
        <dbReference type="Proteomes" id="UP000194236"/>
    </source>
</evidence>
<evidence type="ECO:0000259" key="1">
    <source>
        <dbReference type="Pfam" id="PF16413"/>
    </source>
</evidence>
<gene>
    <name evidence="2" type="ORF">BLA29_011481</name>
</gene>
<dbReference type="Proteomes" id="UP000194236">
    <property type="component" value="Unassembled WGS sequence"/>
</dbReference>
<comment type="caution">
    <text evidence="2">The sequence shown here is derived from an EMBL/GenBank/DDBJ whole genome shotgun (WGS) entry which is preliminary data.</text>
</comment>
<proteinExistence type="predicted"/>
<reference evidence="2 3" key="1">
    <citation type="submission" date="2017-03" db="EMBL/GenBank/DDBJ databases">
        <title>Genome Survey of Euroglyphus maynei.</title>
        <authorList>
            <person name="Arlian L.G."/>
            <person name="Morgan M.S."/>
            <person name="Rider S.D."/>
        </authorList>
    </citation>
    <scope>NUCLEOTIDE SEQUENCE [LARGE SCALE GENOMIC DNA]</scope>
    <source>
        <strain evidence="2">Arlian Lab</strain>
        <tissue evidence="2">Whole body</tissue>
    </source>
</reference>
<feature type="non-terminal residue" evidence="2">
    <location>
        <position position="149"/>
    </location>
</feature>
<organism evidence="2 3">
    <name type="scientific">Euroglyphus maynei</name>
    <name type="common">Mayne's house dust mite</name>
    <dbReference type="NCBI Taxonomy" id="6958"/>
    <lineage>
        <taxon>Eukaryota</taxon>
        <taxon>Metazoa</taxon>
        <taxon>Ecdysozoa</taxon>
        <taxon>Arthropoda</taxon>
        <taxon>Chelicerata</taxon>
        <taxon>Arachnida</taxon>
        <taxon>Acari</taxon>
        <taxon>Acariformes</taxon>
        <taxon>Sarcoptiformes</taxon>
        <taxon>Astigmata</taxon>
        <taxon>Psoroptidia</taxon>
        <taxon>Analgoidea</taxon>
        <taxon>Pyroglyphidae</taxon>
        <taxon>Pyroglyphinae</taxon>
        <taxon>Euroglyphus</taxon>
    </lineage>
</organism>
<dbReference type="OrthoDB" id="10263226at2759"/>
<dbReference type="EMBL" id="MUJZ01069183">
    <property type="protein sequence ID" value="OTF69706.1"/>
    <property type="molecule type" value="Genomic_DNA"/>
</dbReference>
<keyword evidence="3" id="KW-1185">Reference proteome</keyword>
<name>A0A1Y3AQF9_EURMA</name>
<accession>A0A1Y3AQF9</accession>
<evidence type="ECO:0000313" key="2">
    <source>
        <dbReference type="EMBL" id="OTF69706.1"/>
    </source>
</evidence>
<sequence>MLPIDEKCEDIPEKYIETLPRPIPKPKSSKPNRICRNDSAIQRMRSYLQQEASENGSRRRRRIELTSLNKLMEDLSTTIDLDLVEMLTESIYVGCLDENFLLIQHELDLIMLNMPNLNQELFYQIYLIEFGNFDYFRFKRPLSIRTLLS</sequence>
<dbReference type="InterPro" id="IPR032189">
    <property type="entry name" value="Mlh1_C"/>
</dbReference>